<name>A0A1S1UBD3_9BURK</name>
<gene>
    <name evidence="1" type="ORF">AKG95_11460</name>
</gene>
<organism evidence="1 2">
    <name type="scientific">Janthinobacterium lividum</name>
    <dbReference type="NCBI Taxonomy" id="29581"/>
    <lineage>
        <taxon>Bacteria</taxon>
        <taxon>Pseudomonadati</taxon>
        <taxon>Pseudomonadota</taxon>
        <taxon>Betaproteobacteria</taxon>
        <taxon>Burkholderiales</taxon>
        <taxon>Oxalobacteraceae</taxon>
        <taxon>Janthinobacterium</taxon>
    </lineage>
</organism>
<evidence type="ECO:0000313" key="1">
    <source>
        <dbReference type="EMBL" id="OHV97752.1"/>
    </source>
</evidence>
<protein>
    <submittedName>
        <fullName evidence="1">Uncharacterized protein</fullName>
    </submittedName>
</protein>
<dbReference type="AlphaFoldDB" id="A0A1S1UBD3"/>
<sequence length="90" mass="9971">MNGRGRVAKATDACSKAGISFDDAIQFFHKEIHDGFRPERFKAVFDFCKCLIPPAMTDTDIDDVDILQRSLKNPCAELGALIGECHQISI</sequence>
<evidence type="ECO:0000313" key="2">
    <source>
        <dbReference type="Proteomes" id="UP000179840"/>
    </source>
</evidence>
<accession>A0A1S1UBD3</accession>
<dbReference type="Proteomes" id="UP000179840">
    <property type="component" value="Unassembled WGS sequence"/>
</dbReference>
<reference evidence="1 2" key="1">
    <citation type="submission" date="2015-06" db="EMBL/GenBank/DDBJ databases">
        <title>Draft genome sequencing of a biphenyl-degrading bacterium, Janthinobacterium lividum MEG1.</title>
        <authorList>
            <person name="Shimodaira J."/>
            <person name="Hatta T."/>
        </authorList>
    </citation>
    <scope>NUCLEOTIDE SEQUENCE [LARGE SCALE GENOMIC DNA]</scope>
    <source>
        <strain evidence="1 2">MEG1</strain>
    </source>
</reference>
<comment type="caution">
    <text evidence="1">The sequence shown here is derived from an EMBL/GenBank/DDBJ whole genome shotgun (WGS) entry which is preliminary data.</text>
</comment>
<proteinExistence type="predicted"/>
<dbReference type="EMBL" id="LFKP01000005">
    <property type="protein sequence ID" value="OHV97752.1"/>
    <property type="molecule type" value="Genomic_DNA"/>
</dbReference>